<sequence length="415" mass="46953">MGNHRFRLSDMIPNAWFYKLKDMGRSRSHNNSYPVKKNHTTTATTIPQSSQPKQHQHQHQPSHISHARRSYYYTTEDRLYNSLRNPKTETLDTHFPDPPRKSSRRRANDKRTITSSSKLVTSSISTGCSCRATLDSVLTKSDFTPDHSHSSPLDSSPESDFCDSLPHEICGAVSANHVLPCDPYDGLASCSSSCSCRLSSSATDIIIDVDDKSFTRKFDKLDALDSFSQQLELRPILTKPARLNDMIPDIRNKETTEPANLRRCSTDFRDTKAHGSLSVKVAKRESVKKTLKEQRTAPPRRSLQASPGLKLRTNSPRIASRKIQAYGRKSVSSTSTSRPRRKGLSESFAVVKSSFDPQRDFRDSMVEMIVENNIRASKDMEDLLACYLSLNSNEYHDLIVKVFKQIWIDLTDIPL</sequence>
<comment type="subcellular location">
    <subcellularLocation>
        <location evidence="1 6">Nucleus</location>
    </subcellularLocation>
</comment>
<evidence type="ECO:0000256" key="6">
    <source>
        <dbReference type="RuleBase" id="RU367028"/>
    </source>
</evidence>
<evidence type="ECO:0000256" key="1">
    <source>
        <dbReference type="ARBA" id="ARBA00004123"/>
    </source>
</evidence>
<dbReference type="Proteomes" id="UP000189703">
    <property type="component" value="Unplaced"/>
</dbReference>
<evidence type="ECO:0000256" key="7">
    <source>
        <dbReference type="SAM" id="MobiDB-lite"/>
    </source>
</evidence>
<accession>A0A1U7ZEI7</accession>
<keyword evidence="4 6" id="KW-0804">Transcription</keyword>
<evidence type="ECO:0000256" key="3">
    <source>
        <dbReference type="ARBA" id="ARBA00023015"/>
    </source>
</evidence>
<name>A0A1U7ZEI7_NELNU</name>
<proteinExistence type="predicted"/>
<dbReference type="InterPro" id="IPR006458">
    <property type="entry name" value="Ovate_C"/>
</dbReference>
<keyword evidence="2 6" id="KW-0678">Repressor</keyword>
<feature type="compositionally biased region" description="Basic and acidic residues" evidence="7">
    <location>
        <begin position="283"/>
        <end position="295"/>
    </location>
</feature>
<evidence type="ECO:0000256" key="5">
    <source>
        <dbReference type="ARBA" id="ARBA00023242"/>
    </source>
</evidence>
<dbReference type="InterPro" id="IPR025830">
    <property type="entry name" value="DNA_bnd_dom_ovate"/>
</dbReference>
<dbReference type="GeneID" id="104593789"/>
<evidence type="ECO:0000313" key="10">
    <source>
        <dbReference type="RefSeq" id="XP_010252093.1"/>
    </source>
</evidence>
<feature type="region of interest" description="Disordered" evidence="7">
    <location>
        <begin position="283"/>
        <end position="345"/>
    </location>
</feature>
<dbReference type="GO" id="GO:0003677">
    <property type="term" value="F:DNA binding"/>
    <property type="evidence" value="ECO:0007669"/>
    <property type="project" value="InterPro"/>
</dbReference>
<feature type="region of interest" description="Disordered" evidence="7">
    <location>
        <begin position="43"/>
        <end position="69"/>
    </location>
</feature>
<reference evidence="10" key="1">
    <citation type="submission" date="2025-08" db="UniProtKB">
        <authorList>
            <consortium name="RefSeq"/>
        </authorList>
    </citation>
    <scope>IDENTIFICATION</scope>
</reference>
<dbReference type="PROSITE" id="PS51754">
    <property type="entry name" value="OVATE"/>
    <property type="match status" value="1"/>
</dbReference>
<dbReference type="AlphaFoldDB" id="A0A1U7ZEI7"/>
<evidence type="ECO:0000256" key="2">
    <source>
        <dbReference type="ARBA" id="ARBA00022491"/>
    </source>
</evidence>
<evidence type="ECO:0000259" key="8">
    <source>
        <dbReference type="PROSITE" id="PS51754"/>
    </source>
</evidence>
<feature type="compositionally biased region" description="Basic and acidic residues" evidence="7">
    <location>
        <begin position="86"/>
        <end position="100"/>
    </location>
</feature>
<dbReference type="FunCoup" id="A0A1U7ZEI7">
    <property type="interactions" value="74"/>
</dbReference>
<comment type="function">
    <text evidence="6">Transcriptional repressor that regulates multiple aspects of plant growth and development.</text>
</comment>
<dbReference type="NCBIfam" id="TIGR01568">
    <property type="entry name" value="A_thal_3678"/>
    <property type="match status" value="1"/>
</dbReference>
<keyword evidence="9" id="KW-1185">Reference proteome</keyword>
<gene>
    <name evidence="10" type="primary">LOC104593789</name>
</gene>
<feature type="region of interest" description="Disordered" evidence="7">
    <location>
        <begin position="82"/>
        <end position="116"/>
    </location>
</feature>
<dbReference type="GO" id="GO:0005634">
    <property type="term" value="C:nucleus"/>
    <property type="evidence" value="ECO:0007669"/>
    <property type="project" value="UniProtKB-SubCell"/>
</dbReference>
<evidence type="ECO:0000256" key="4">
    <source>
        <dbReference type="ARBA" id="ARBA00023163"/>
    </source>
</evidence>
<dbReference type="OrthoDB" id="1928390at2759"/>
<dbReference type="KEGG" id="nnu:104593789"/>
<dbReference type="Pfam" id="PF13724">
    <property type="entry name" value="DNA_binding_2"/>
    <property type="match status" value="1"/>
</dbReference>
<dbReference type="OMA" id="HYHHLII"/>
<feature type="domain" description="OVATE" evidence="8">
    <location>
        <begin position="350"/>
        <end position="409"/>
    </location>
</feature>
<dbReference type="InterPro" id="IPR038933">
    <property type="entry name" value="Ovate"/>
</dbReference>
<keyword evidence="3 6" id="KW-0805">Transcription regulation</keyword>
<feature type="compositionally biased region" description="Low complexity" evidence="7">
    <location>
        <begin position="328"/>
        <end position="337"/>
    </location>
</feature>
<dbReference type="GO" id="GO:0045892">
    <property type="term" value="P:negative regulation of DNA-templated transcription"/>
    <property type="evidence" value="ECO:0007669"/>
    <property type="project" value="UniProtKB-UniRule"/>
</dbReference>
<evidence type="ECO:0000313" key="9">
    <source>
        <dbReference type="Proteomes" id="UP000189703"/>
    </source>
</evidence>
<feature type="compositionally biased region" description="Basic residues" evidence="7">
    <location>
        <begin position="54"/>
        <end position="69"/>
    </location>
</feature>
<keyword evidence="5 6" id="KW-0539">Nucleus</keyword>
<organism evidence="9 10">
    <name type="scientific">Nelumbo nucifera</name>
    <name type="common">Sacred lotus</name>
    <dbReference type="NCBI Taxonomy" id="4432"/>
    <lineage>
        <taxon>Eukaryota</taxon>
        <taxon>Viridiplantae</taxon>
        <taxon>Streptophyta</taxon>
        <taxon>Embryophyta</taxon>
        <taxon>Tracheophyta</taxon>
        <taxon>Spermatophyta</taxon>
        <taxon>Magnoliopsida</taxon>
        <taxon>Proteales</taxon>
        <taxon>Nelumbonaceae</taxon>
        <taxon>Nelumbo</taxon>
    </lineage>
</organism>
<dbReference type="Pfam" id="PF04844">
    <property type="entry name" value="Ovate"/>
    <property type="match status" value="1"/>
</dbReference>
<dbReference type="PANTHER" id="PTHR33057:SF128">
    <property type="entry name" value="TRANSCRIPTION REPRESSOR OFP3"/>
    <property type="match status" value="1"/>
</dbReference>
<dbReference type="RefSeq" id="XP_010252093.1">
    <property type="nucleotide sequence ID" value="XM_010253791.2"/>
</dbReference>
<dbReference type="InParanoid" id="A0A1U7ZEI7"/>
<protein>
    <recommendedName>
        <fullName evidence="6">Transcription repressor</fullName>
    </recommendedName>
    <alternativeName>
        <fullName evidence="6">Ovate family protein</fullName>
    </alternativeName>
</protein>
<dbReference type="eggNOG" id="ENOG502RTS2">
    <property type="taxonomic scope" value="Eukaryota"/>
</dbReference>
<dbReference type="PANTHER" id="PTHR33057">
    <property type="entry name" value="TRANSCRIPTION REPRESSOR OFP7-RELATED"/>
    <property type="match status" value="1"/>
</dbReference>